<dbReference type="InterPro" id="IPR009012">
    <property type="entry name" value="GrpE_head"/>
</dbReference>
<dbReference type="PANTHER" id="PTHR21237">
    <property type="entry name" value="GRPE PROTEIN"/>
    <property type="match status" value="1"/>
</dbReference>
<comment type="caution">
    <text evidence="6">The sequence shown here is derived from an EMBL/GenBank/DDBJ whole genome shotgun (WGS) entry which is preliminary data.</text>
</comment>
<dbReference type="GO" id="GO:0051082">
    <property type="term" value="F:unfolded protein binding"/>
    <property type="evidence" value="ECO:0007669"/>
    <property type="project" value="TreeGrafter"/>
</dbReference>
<sequence length="182" mass="19514">MAEPDPAPIPSTERGAPDTAARHAAPGAGTGAPDGDVAKLHARIAELEDLWRRALADFDNLRKRVARDTAAQQDQERARLAAQWLPVLDNLDLAVDHAQSDPDSIVEGVRAIREQALAVLARLGFPRQSDVGEKFDPSRHEAVATIPSPDAPAGTVVHVVRPRYGTDDHQLRPAAVVVAKDS</sequence>
<dbReference type="Proteomes" id="UP000619260">
    <property type="component" value="Unassembled WGS sequence"/>
</dbReference>
<name>A0A8J3YQH6_9ACTN</name>
<comment type="similarity">
    <text evidence="1 3 4">Belongs to the GrpE family.</text>
</comment>
<feature type="compositionally biased region" description="Low complexity" evidence="5">
    <location>
        <begin position="17"/>
        <end position="35"/>
    </location>
</feature>
<keyword evidence="3" id="KW-0346">Stress response</keyword>
<comment type="subunit">
    <text evidence="3">Homodimer.</text>
</comment>
<dbReference type="GO" id="GO:0042803">
    <property type="term" value="F:protein homodimerization activity"/>
    <property type="evidence" value="ECO:0007669"/>
    <property type="project" value="InterPro"/>
</dbReference>
<evidence type="ECO:0000256" key="4">
    <source>
        <dbReference type="RuleBase" id="RU004478"/>
    </source>
</evidence>
<dbReference type="EMBL" id="BOPF01000029">
    <property type="protein sequence ID" value="GIJ49576.1"/>
    <property type="molecule type" value="Genomic_DNA"/>
</dbReference>
<dbReference type="GO" id="GO:0000774">
    <property type="term" value="F:adenyl-nucleotide exchange factor activity"/>
    <property type="evidence" value="ECO:0007669"/>
    <property type="project" value="InterPro"/>
</dbReference>
<dbReference type="GO" id="GO:0005737">
    <property type="term" value="C:cytoplasm"/>
    <property type="evidence" value="ECO:0007669"/>
    <property type="project" value="UniProtKB-SubCell"/>
</dbReference>
<evidence type="ECO:0000256" key="2">
    <source>
        <dbReference type="ARBA" id="ARBA00023186"/>
    </source>
</evidence>
<comment type="subcellular location">
    <subcellularLocation>
        <location evidence="3">Cytoplasm</location>
    </subcellularLocation>
</comment>
<dbReference type="SUPFAM" id="SSF51064">
    <property type="entry name" value="Head domain of nucleotide exchange factor GrpE"/>
    <property type="match status" value="1"/>
</dbReference>
<evidence type="ECO:0000256" key="1">
    <source>
        <dbReference type="ARBA" id="ARBA00009054"/>
    </source>
</evidence>
<dbReference type="InterPro" id="IPR013805">
    <property type="entry name" value="GrpE_CC"/>
</dbReference>
<dbReference type="Gene3D" id="3.90.20.20">
    <property type="match status" value="1"/>
</dbReference>
<organism evidence="6 7">
    <name type="scientific">Virgisporangium aliadipatigenens</name>
    <dbReference type="NCBI Taxonomy" id="741659"/>
    <lineage>
        <taxon>Bacteria</taxon>
        <taxon>Bacillati</taxon>
        <taxon>Actinomycetota</taxon>
        <taxon>Actinomycetes</taxon>
        <taxon>Micromonosporales</taxon>
        <taxon>Micromonosporaceae</taxon>
        <taxon>Virgisporangium</taxon>
    </lineage>
</organism>
<dbReference type="PRINTS" id="PR00773">
    <property type="entry name" value="GRPEPROTEIN"/>
</dbReference>
<proteinExistence type="inferred from homology"/>
<evidence type="ECO:0000313" key="6">
    <source>
        <dbReference type="EMBL" id="GIJ49576.1"/>
    </source>
</evidence>
<evidence type="ECO:0000313" key="7">
    <source>
        <dbReference type="Proteomes" id="UP000619260"/>
    </source>
</evidence>
<dbReference type="Gene3D" id="2.30.22.10">
    <property type="entry name" value="Head domain of nucleotide exchange factor GrpE"/>
    <property type="match status" value="1"/>
</dbReference>
<gene>
    <name evidence="3 6" type="primary">grpE</name>
    <name evidence="6" type="ORF">Val02_64620</name>
</gene>
<dbReference type="Pfam" id="PF01025">
    <property type="entry name" value="GrpE"/>
    <property type="match status" value="1"/>
</dbReference>
<dbReference type="InterPro" id="IPR000740">
    <property type="entry name" value="GrpE"/>
</dbReference>
<dbReference type="SUPFAM" id="SSF58014">
    <property type="entry name" value="Coiled-coil domain of nucleotide exchange factor GrpE"/>
    <property type="match status" value="1"/>
</dbReference>
<dbReference type="AlphaFoldDB" id="A0A8J3YQH6"/>
<feature type="region of interest" description="Disordered" evidence="5">
    <location>
        <begin position="1"/>
        <end position="36"/>
    </location>
</feature>
<keyword evidence="3" id="KW-0963">Cytoplasm</keyword>
<evidence type="ECO:0000256" key="5">
    <source>
        <dbReference type="SAM" id="MobiDB-lite"/>
    </source>
</evidence>
<accession>A0A8J3YQH6</accession>
<dbReference type="RefSeq" id="WP_203903049.1">
    <property type="nucleotide sequence ID" value="NZ_BOPF01000029.1"/>
</dbReference>
<dbReference type="HAMAP" id="MF_01151">
    <property type="entry name" value="GrpE"/>
    <property type="match status" value="1"/>
</dbReference>
<dbReference type="CDD" id="cd00446">
    <property type="entry name" value="GrpE"/>
    <property type="match status" value="1"/>
</dbReference>
<dbReference type="GO" id="GO:0006457">
    <property type="term" value="P:protein folding"/>
    <property type="evidence" value="ECO:0007669"/>
    <property type="project" value="InterPro"/>
</dbReference>
<protein>
    <recommendedName>
        <fullName evidence="3">Protein GrpE</fullName>
    </recommendedName>
    <alternativeName>
        <fullName evidence="3">HSP-70 cofactor</fullName>
    </alternativeName>
</protein>
<evidence type="ECO:0000256" key="3">
    <source>
        <dbReference type="HAMAP-Rule" id="MF_01151"/>
    </source>
</evidence>
<reference evidence="6" key="1">
    <citation type="submission" date="2021-01" db="EMBL/GenBank/DDBJ databases">
        <title>Whole genome shotgun sequence of Virgisporangium aliadipatigenens NBRC 105644.</title>
        <authorList>
            <person name="Komaki H."/>
            <person name="Tamura T."/>
        </authorList>
    </citation>
    <scope>NUCLEOTIDE SEQUENCE</scope>
    <source>
        <strain evidence="6">NBRC 105644</strain>
    </source>
</reference>
<dbReference type="PANTHER" id="PTHR21237:SF23">
    <property type="entry name" value="GRPE PROTEIN HOMOLOG, MITOCHONDRIAL"/>
    <property type="match status" value="1"/>
</dbReference>
<comment type="function">
    <text evidence="3">Participates actively in the response to hyperosmotic and heat shock by preventing the aggregation of stress-denatured proteins, in association with DnaK and GrpE. It is the nucleotide exchange factor for DnaK and may function as a thermosensor. Unfolded proteins bind initially to DnaJ; upon interaction with the DnaJ-bound protein, DnaK hydrolyzes its bound ATP, resulting in the formation of a stable complex. GrpE releases ADP from DnaK; ATP binding to DnaK triggers the release of the substrate protein, thus completing the reaction cycle. Several rounds of ATP-dependent interactions between DnaJ, DnaK and GrpE are required for fully efficient folding.</text>
</comment>
<keyword evidence="2 3" id="KW-0143">Chaperone</keyword>
<dbReference type="GO" id="GO:0051087">
    <property type="term" value="F:protein-folding chaperone binding"/>
    <property type="evidence" value="ECO:0007669"/>
    <property type="project" value="InterPro"/>
</dbReference>
<keyword evidence="7" id="KW-1185">Reference proteome</keyword>